<accession>A0A6M8HTQ7</accession>
<dbReference type="RefSeq" id="WP_171837907.1">
    <property type="nucleotide sequence ID" value="NZ_CP053708.1"/>
</dbReference>
<protein>
    <submittedName>
        <fullName evidence="1">Uncharacterized protein</fullName>
    </submittedName>
</protein>
<evidence type="ECO:0000313" key="1">
    <source>
        <dbReference type="EMBL" id="QKE91909.1"/>
    </source>
</evidence>
<dbReference type="Proteomes" id="UP000500767">
    <property type="component" value="Chromosome"/>
</dbReference>
<reference evidence="1 2" key="1">
    <citation type="journal article" date="2014" name="World J. Microbiol. Biotechnol.">
        <title>Biodiversity and physiological characteristics of Antarctic and Arctic lichens-associated bacteria.</title>
        <authorList>
            <person name="Lee Y.M."/>
            <person name="Kim E.H."/>
            <person name="Lee H.K."/>
            <person name="Hong S.G."/>
        </authorList>
    </citation>
    <scope>NUCLEOTIDE SEQUENCE [LARGE SCALE GENOMIC DNA]</scope>
    <source>
        <strain evidence="1 2">PAMC 26569</strain>
    </source>
</reference>
<gene>
    <name evidence="1" type="ORF">HN018_19400</name>
</gene>
<evidence type="ECO:0000313" key="2">
    <source>
        <dbReference type="Proteomes" id="UP000500767"/>
    </source>
</evidence>
<proteinExistence type="predicted"/>
<name>A0A6M8HTQ7_9PROT</name>
<keyword evidence="2" id="KW-1185">Reference proteome</keyword>
<sequence length="83" mass="8832">MPVILIKGLLGSSKVAAMLAPVKTDEINGHLGRPLFKRKIVAANENSFEIGPDRTPAMCFLAQVEVFPNPGEGVSSEPQQSVS</sequence>
<organism evidence="1 2">
    <name type="scientific">Lichenicola cladoniae</name>
    <dbReference type="NCBI Taxonomy" id="1484109"/>
    <lineage>
        <taxon>Bacteria</taxon>
        <taxon>Pseudomonadati</taxon>
        <taxon>Pseudomonadota</taxon>
        <taxon>Alphaproteobacteria</taxon>
        <taxon>Acetobacterales</taxon>
        <taxon>Acetobacteraceae</taxon>
        <taxon>Lichenicola</taxon>
    </lineage>
</organism>
<dbReference type="KEGG" id="lck:HN018_19400"/>
<dbReference type="EMBL" id="CP053708">
    <property type="protein sequence ID" value="QKE91909.1"/>
    <property type="molecule type" value="Genomic_DNA"/>
</dbReference>
<dbReference type="AlphaFoldDB" id="A0A6M8HTQ7"/>